<reference evidence="2" key="1">
    <citation type="submission" date="2022-06" db="EMBL/GenBank/DDBJ databases">
        <title>Sequencing the genomes of 1000 actinobacteria strains.</title>
        <authorList>
            <person name="Klenk H.-P."/>
        </authorList>
    </citation>
    <scope>NUCLEOTIDE SEQUENCE</scope>
    <source>
        <strain evidence="2">DSM 46694</strain>
    </source>
</reference>
<name>A0A9X2GDV5_9ACTN</name>
<dbReference type="AlphaFoldDB" id="A0A9X2GDV5"/>
<gene>
    <name evidence="2" type="ORF">HD597_004037</name>
</gene>
<comment type="caution">
    <text evidence="2">The sequence shown here is derived from an EMBL/GenBank/DDBJ whole genome shotgun (WGS) entry which is preliminary data.</text>
</comment>
<evidence type="ECO:0000313" key="3">
    <source>
        <dbReference type="Proteomes" id="UP001139648"/>
    </source>
</evidence>
<protein>
    <submittedName>
        <fullName evidence="2">Uncharacterized protein</fullName>
    </submittedName>
</protein>
<dbReference type="RefSeq" id="WP_253744166.1">
    <property type="nucleotide sequence ID" value="NZ_BAABKA010000103.1"/>
</dbReference>
<proteinExistence type="predicted"/>
<feature type="compositionally biased region" description="Basic and acidic residues" evidence="1">
    <location>
        <begin position="17"/>
        <end position="28"/>
    </location>
</feature>
<evidence type="ECO:0000256" key="1">
    <source>
        <dbReference type="SAM" id="MobiDB-lite"/>
    </source>
</evidence>
<organism evidence="2 3">
    <name type="scientific">Nonomuraea thailandensis</name>
    <dbReference type="NCBI Taxonomy" id="1188745"/>
    <lineage>
        <taxon>Bacteria</taxon>
        <taxon>Bacillati</taxon>
        <taxon>Actinomycetota</taxon>
        <taxon>Actinomycetes</taxon>
        <taxon>Streptosporangiales</taxon>
        <taxon>Streptosporangiaceae</taxon>
        <taxon>Nonomuraea</taxon>
    </lineage>
</organism>
<evidence type="ECO:0000313" key="2">
    <source>
        <dbReference type="EMBL" id="MCP2357017.1"/>
    </source>
</evidence>
<dbReference type="EMBL" id="JAMZEB010000002">
    <property type="protein sequence ID" value="MCP2357017.1"/>
    <property type="molecule type" value="Genomic_DNA"/>
</dbReference>
<accession>A0A9X2GDV5</accession>
<dbReference type="Proteomes" id="UP001139648">
    <property type="component" value="Unassembled WGS sequence"/>
</dbReference>
<feature type="region of interest" description="Disordered" evidence="1">
    <location>
        <begin position="1"/>
        <end position="143"/>
    </location>
</feature>
<feature type="compositionally biased region" description="Basic and acidic residues" evidence="1">
    <location>
        <begin position="109"/>
        <end position="133"/>
    </location>
</feature>
<keyword evidence="3" id="KW-1185">Reference proteome</keyword>
<sequence>MVAQAASTSPACQLSGERADRHPDDVGEHASGTHQPQGAGARGRTRGTAGGHVGHRPERAGRQRRHEPRRQQQPEAGADRDDEMPGREHRDQQARLRHAHPQVGGDLRQQARDHELGRDHQEGAHRQHMDHQRQPRGRPSVPAVPAVPAGRPGVIQAGGLPGGFLARAHVHLRIAGSRSTC</sequence>
<feature type="compositionally biased region" description="Polar residues" evidence="1">
    <location>
        <begin position="1"/>
        <end position="12"/>
    </location>
</feature>
<feature type="compositionally biased region" description="Basic and acidic residues" evidence="1">
    <location>
        <begin position="69"/>
        <end position="94"/>
    </location>
</feature>